<feature type="compositionally biased region" description="Basic and acidic residues" evidence="1">
    <location>
        <begin position="594"/>
        <end position="606"/>
    </location>
</feature>
<name>A0A921E7B4_9BACT</name>
<dbReference type="AlphaFoldDB" id="A0A921E7B4"/>
<dbReference type="Pfam" id="PF19044">
    <property type="entry name" value="P-loop_TraG"/>
    <property type="match status" value="2"/>
</dbReference>
<feature type="domain" description="TraG P-loop" evidence="2">
    <location>
        <begin position="397"/>
        <end position="537"/>
    </location>
</feature>
<evidence type="ECO:0000313" key="3">
    <source>
        <dbReference type="EMBL" id="HJE38266.1"/>
    </source>
</evidence>
<dbReference type="SUPFAM" id="SSF52540">
    <property type="entry name" value="P-loop containing nucleoside triphosphate hydrolases"/>
    <property type="match status" value="1"/>
</dbReference>
<dbReference type="InterPro" id="IPR022509">
    <property type="entry name" value="Conjugation_ATPase_TraG"/>
</dbReference>
<accession>A0A921E7B4</accession>
<dbReference type="InterPro" id="IPR053155">
    <property type="entry name" value="F-pilin_assembly_TraC"/>
</dbReference>
<feature type="domain" description="TraG P-loop" evidence="2">
    <location>
        <begin position="654"/>
        <end position="923"/>
    </location>
</feature>
<dbReference type="Gene3D" id="3.40.50.300">
    <property type="entry name" value="P-loop containing nucleotide triphosphate hydrolases"/>
    <property type="match status" value="2"/>
</dbReference>
<evidence type="ECO:0000256" key="1">
    <source>
        <dbReference type="SAM" id="MobiDB-lite"/>
    </source>
</evidence>
<dbReference type="InterPro" id="IPR027417">
    <property type="entry name" value="P-loop_NTPase"/>
</dbReference>
<feature type="compositionally biased region" description="Polar residues" evidence="1">
    <location>
        <begin position="578"/>
        <end position="592"/>
    </location>
</feature>
<proteinExistence type="predicted"/>
<dbReference type="InterPro" id="IPR043964">
    <property type="entry name" value="P-loop_TraG"/>
</dbReference>
<feature type="region of interest" description="Disordered" evidence="1">
    <location>
        <begin position="575"/>
        <end position="606"/>
    </location>
</feature>
<dbReference type="Gene3D" id="1.10.8.730">
    <property type="match status" value="1"/>
</dbReference>
<organism evidence="3 4">
    <name type="scientific">Candidatus Amulumruptor caecigallinarius</name>
    <dbReference type="NCBI Taxonomy" id="2109911"/>
    <lineage>
        <taxon>Bacteria</taxon>
        <taxon>Pseudomonadati</taxon>
        <taxon>Bacteroidota</taxon>
        <taxon>Bacteroidia</taxon>
        <taxon>Bacteroidales</taxon>
        <taxon>Muribaculaceae</taxon>
        <taxon>Candidatus Amulumruptor</taxon>
    </lineage>
</organism>
<sequence length="950" mass="110578">MAKTKRTVFDGLFAGLEDIPDAKTGCTHTVLFGEYGEGSCIMEIENQVQQLSTDSAEYEFYHNVLLNIVQILGEGYALQKHDVFSRQAYRHATEPDAEYLTQKYFAYFNGREYTRIKSFLIVTQQPMKGRFVKYDPKAWEDFYVKISKVKDCLSERKIPCRELDKKEVTEYLHRFMCFNFRDGAFSMTNFKASDEYLRTGDRIIRSFPLIDVDEINTPPFVFPYKEDYINGYRVATDLFSFLSQIPDTDLVVYSQTIQIPSQRPLLRKLQQKSKRHGSMPDPSNKIAKADIDTVLEKLAVDASLLVYSNFNIMVSCNVEKATQVSSYIETKLYDCGFIPSRTAYNQLELFCNSFPGRAYSFNPDYDLFLTLGEAALCLFFKEHLKHSESTPLKTYYTDRQGLPVCIDITGKEGSVKRTDNANFFCIGPSGSGKSFHMNSVVRQLLEQGTDVVMVDTGDSYEGINDYFGGTYISYSKEHPISMNPFKITDVEYRQNFGEKKNFLKSLIFLIFKGNELPTKIEDKIINQTIVEYYEAYFNPFEAFTHAEREQLRQKLMLEDKRDGKYEKYEADFKRQYNRHNPSPDINQEVSFDTSEERSERRRSLQEKSDKLIAMINDSNSTQGEKDNANAALVRIMNELIQDHYLLKIDERIDEMERKKRSMPVRELSFNSFYEYAIERIPQICASDRIRFEVNDFASILAQFYRGGELEDTLNSDLDVNLFDERFIVFEIDKIKDDPVLFPIVVLIIMDVFLQKMRIKKGRKALIIEEAWKAIASPTMAEYIKYLYKTVRKFHGIAGVVTQELNDVIDSPIVKEAIINNSDIKILLDQSKFKDRYDDISRILGLTDVQKQQIFTINALPNHEGRNYFKEVWICRGQDSDVFGVEEPPECYWAYTTERSEKEALKIYRAHYGNFQTAIDAIERDRKKTGIRDYLEFARQVNKHQKVMSLW</sequence>
<evidence type="ECO:0000313" key="4">
    <source>
        <dbReference type="Proteomes" id="UP000711407"/>
    </source>
</evidence>
<evidence type="ECO:0000259" key="2">
    <source>
        <dbReference type="Pfam" id="PF19044"/>
    </source>
</evidence>
<dbReference type="NCBIfam" id="TIGR03783">
    <property type="entry name" value="Bac_Flav_CT_G"/>
    <property type="match status" value="1"/>
</dbReference>
<reference evidence="3" key="2">
    <citation type="submission" date="2021-09" db="EMBL/GenBank/DDBJ databases">
        <authorList>
            <person name="Gilroy R."/>
        </authorList>
    </citation>
    <scope>NUCLEOTIDE SEQUENCE</scope>
    <source>
        <strain evidence="3">4100</strain>
    </source>
</reference>
<dbReference type="Proteomes" id="UP000711407">
    <property type="component" value="Unassembled WGS sequence"/>
</dbReference>
<dbReference type="EMBL" id="DYXT01000006">
    <property type="protein sequence ID" value="HJE38266.1"/>
    <property type="molecule type" value="Genomic_DNA"/>
</dbReference>
<comment type="caution">
    <text evidence="3">The sequence shown here is derived from an EMBL/GenBank/DDBJ whole genome shotgun (WGS) entry which is preliminary data.</text>
</comment>
<dbReference type="PANTHER" id="PTHR38467:SF1">
    <property type="entry name" value="CONJUGATIVE TRANSFER: ASSEMBLY"/>
    <property type="match status" value="1"/>
</dbReference>
<gene>
    <name evidence="3" type="ORF">K8V47_00660</name>
</gene>
<dbReference type="PANTHER" id="PTHR38467">
    <property type="match status" value="1"/>
</dbReference>
<protein>
    <submittedName>
        <fullName evidence="3">TraG family conjugative transposon ATPase</fullName>
    </submittedName>
</protein>
<reference evidence="3" key="1">
    <citation type="journal article" date="2021" name="PeerJ">
        <title>Extensive microbial diversity within the chicken gut microbiome revealed by metagenomics and culture.</title>
        <authorList>
            <person name="Gilroy R."/>
            <person name="Ravi A."/>
            <person name="Getino M."/>
            <person name="Pursley I."/>
            <person name="Horton D.L."/>
            <person name="Alikhan N.F."/>
            <person name="Baker D."/>
            <person name="Gharbi K."/>
            <person name="Hall N."/>
            <person name="Watson M."/>
            <person name="Adriaenssens E.M."/>
            <person name="Foster-Nyarko E."/>
            <person name="Jarju S."/>
            <person name="Secka A."/>
            <person name="Antonio M."/>
            <person name="Oren A."/>
            <person name="Chaudhuri R.R."/>
            <person name="La Ragione R."/>
            <person name="Hildebrand F."/>
            <person name="Pallen M.J."/>
        </authorList>
    </citation>
    <scope>NUCLEOTIDE SEQUENCE</scope>
    <source>
        <strain evidence="3">4100</strain>
    </source>
</reference>